<dbReference type="Pfam" id="PF01756">
    <property type="entry name" value="ACOX"/>
    <property type="match status" value="1"/>
</dbReference>
<dbReference type="InterPro" id="IPR012258">
    <property type="entry name" value="Acyl-CoA_oxidase"/>
</dbReference>
<dbReference type="Gene3D" id="1.10.540.10">
    <property type="entry name" value="Acyl-CoA dehydrogenase/oxidase, N-terminal domain"/>
    <property type="match status" value="1"/>
</dbReference>
<dbReference type="Gene3D" id="1.20.140.10">
    <property type="entry name" value="Butyryl-CoA Dehydrogenase, subunit A, domain 3"/>
    <property type="match status" value="2"/>
</dbReference>
<dbReference type="InterPro" id="IPR002655">
    <property type="entry name" value="Acyl-CoA_oxidase_C"/>
</dbReference>
<feature type="domain" description="Acyl-CoA oxidase C-alpha1" evidence="9">
    <location>
        <begin position="282"/>
        <end position="441"/>
    </location>
</feature>
<evidence type="ECO:0000259" key="7">
    <source>
        <dbReference type="Pfam" id="PF02770"/>
    </source>
</evidence>
<evidence type="ECO:0000256" key="2">
    <source>
        <dbReference type="ARBA" id="ARBA00006288"/>
    </source>
</evidence>
<dbReference type="InterPro" id="IPR013786">
    <property type="entry name" value="AcylCoA_DH/ox_N"/>
</dbReference>
<dbReference type="PANTHER" id="PTHR10909">
    <property type="entry name" value="ELECTRON TRANSPORT OXIDOREDUCTASE"/>
    <property type="match status" value="1"/>
</dbReference>
<dbReference type="SUPFAM" id="SSF56645">
    <property type="entry name" value="Acyl-CoA dehydrogenase NM domain-like"/>
    <property type="match status" value="1"/>
</dbReference>
<keyword evidence="11" id="KW-1185">Reference proteome</keyword>
<dbReference type="Pfam" id="PF02770">
    <property type="entry name" value="Acyl-CoA_dh_M"/>
    <property type="match status" value="1"/>
</dbReference>
<dbReference type="Pfam" id="PF02771">
    <property type="entry name" value="Acyl-CoA_dh_N"/>
    <property type="match status" value="1"/>
</dbReference>
<sequence>MSKKHQLTVDPSRIRAVLDGQWADYRMNGRAFVDKEHAVLSETGDLEQLRAETLAGVQALIDTGISSLPLPVDQGGQNNHAGYVAAFEELVTAEPSIQIKAGVQFGLFGGALQHLGNAEQHEKWLKPAVRGELLGAFAMTEIGHGSDVASIGTTATYDPETETFIINTPFRAATKEFLGNAAAHGEAAVVFAQLITKGVNHGVHCFFVPIRDGAGGQALPGVTTEDDGRKGGLLGVDNGRLSFDNVRVPRTNLLNRYGDVAADGTYTSDIESPGRRFFTMLGTLVQGRVSLDGASVVAAKLALDIALRYGMQRRQFTGADDDVEEVLLGYQEHQRRLMPLVARVFANATAHDRLLESFQLVFSGEDDSNEARQRLETQAAGFKALSTWDALDTIQECREACGGAGFMWENRLVGLYGDMDVYVTFEGDNTVLLQLVAKRLLSDYAAELKDIDIGGVARYLGTQAAEHSLYRSGLANIGRTIGDIFTPALANKRVRSGHVQQAMLHNRVEVMVADLAGKLRPAATMSQDKAAELFNSVQHQLIEAARAYVEVMKWEALNDAMHAVAERTGHEAEAKLMRRIRDLYGLSLIEEHIGWHIMYGRLSMARARQIGPTIDSLCQKLAANAAELCEAFGYGPQHRRATIAEGIEAERQQEAMDYYRQARARRDFPVDERHLYKARQAQEKKHRR</sequence>
<comment type="cofactor">
    <cofactor evidence="1">
        <name>FAD</name>
        <dbReference type="ChEBI" id="CHEBI:57692"/>
    </cofactor>
</comment>
<organism evidence="10 11">
    <name type="scientific">Brevibacterium otitidis</name>
    <dbReference type="NCBI Taxonomy" id="53364"/>
    <lineage>
        <taxon>Bacteria</taxon>
        <taxon>Bacillati</taxon>
        <taxon>Actinomycetota</taxon>
        <taxon>Actinomycetes</taxon>
        <taxon>Micrococcales</taxon>
        <taxon>Brevibacteriaceae</taxon>
        <taxon>Brevibacterium</taxon>
    </lineage>
</organism>
<dbReference type="InterPro" id="IPR046373">
    <property type="entry name" value="Acyl-CoA_Oxase/DH_mid-dom_sf"/>
</dbReference>
<evidence type="ECO:0000256" key="4">
    <source>
        <dbReference type="ARBA" id="ARBA00022827"/>
    </source>
</evidence>
<dbReference type="InterPro" id="IPR009100">
    <property type="entry name" value="AcylCoA_DH/oxidase_NM_dom_sf"/>
</dbReference>
<dbReference type="InterPro" id="IPR036250">
    <property type="entry name" value="AcylCo_DH-like_C"/>
</dbReference>
<dbReference type="PIRSF" id="PIRSF000168">
    <property type="entry name" value="Acyl-CoA_oxidase"/>
    <property type="match status" value="1"/>
</dbReference>
<keyword evidence="4" id="KW-0274">FAD</keyword>
<evidence type="ECO:0000313" key="11">
    <source>
        <dbReference type="Proteomes" id="UP001589707"/>
    </source>
</evidence>
<comment type="similarity">
    <text evidence="2">Belongs to the acyl-CoA oxidase family.</text>
</comment>
<reference evidence="10 11" key="1">
    <citation type="submission" date="2024-09" db="EMBL/GenBank/DDBJ databases">
        <authorList>
            <person name="Sun Q."/>
            <person name="Mori K."/>
        </authorList>
    </citation>
    <scope>NUCLEOTIDE SEQUENCE [LARGE SCALE GENOMIC DNA]</scope>
    <source>
        <strain evidence="10 11">JCM 11683</strain>
    </source>
</reference>
<dbReference type="Proteomes" id="UP001589707">
    <property type="component" value="Unassembled WGS sequence"/>
</dbReference>
<name>A0ABV5X3M3_9MICO</name>
<accession>A0ABV5X3M3</accession>
<dbReference type="SUPFAM" id="SSF47203">
    <property type="entry name" value="Acyl-CoA dehydrogenase C-terminal domain-like"/>
    <property type="match status" value="2"/>
</dbReference>
<feature type="domain" description="Acyl-CoA oxidase C-terminal" evidence="6">
    <location>
        <begin position="508"/>
        <end position="634"/>
    </location>
</feature>
<keyword evidence="3" id="KW-0285">Flavoprotein</keyword>
<evidence type="ECO:0000259" key="6">
    <source>
        <dbReference type="Pfam" id="PF01756"/>
    </source>
</evidence>
<evidence type="ECO:0000256" key="5">
    <source>
        <dbReference type="ARBA" id="ARBA00023002"/>
    </source>
</evidence>
<dbReference type="InterPro" id="IPR055060">
    <property type="entry name" value="ACOX_C_alpha1"/>
</dbReference>
<evidence type="ECO:0000313" key="10">
    <source>
        <dbReference type="EMBL" id="MFB9777056.1"/>
    </source>
</evidence>
<evidence type="ECO:0000256" key="1">
    <source>
        <dbReference type="ARBA" id="ARBA00001974"/>
    </source>
</evidence>
<comment type="caution">
    <text evidence="10">The sequence shown here is derived from an EMBL/GenBank/DDBJ whole genome shotgun (WGS) entry which is preliminary data.</text>
</comment>
<feature type="domain" description="Acyl-CoA dehydrogenase/oxidase N-terminal" evidence="8">
    <location>
        <begin position="28"/>
        <end position="132"/>
    </location>
</feature>
<keyword evidence="5" id="KW-0560">Oxidoreductase</keyword>
<evidence type="ECO:0000256" key="3">
    <source>
        <dbReference type="ARBA" id="ARBA00022630"/>
    </source>
</evidence>
<protein>
    <submittedName>
        <fullName evidence="10">Acyl-CoA dehydrogenase family protein</fullName>
    </submittedName>
</protein>
<evidence type="ECO:0000259" key="9">
    <source>
        <dbReference type="Pfam" id="PF22924"/>
    </source>
</evidence>
<dbReference type="InterPro" id="IPR006091">
    <property type="entry name" value="Acyl-CoA_Oxase/DH_mid-dom"/>
</dbReference>
<dbReference type="RefSeq" id="WP_376840961.1">
    <property type="nucleotide sequence ID" value="NZ_JBHMAU010000070.1"/>
</dbReference>
<gene>
    <name evidence="10" type="ORF">ACFFN1_11705</name>
</gene>
<feature type="domain" description="Acyl-CoA oxidase/dehydrogenase middle" evidence="7">
    <location>
        <begin position="136"/>
        <end position="246"/>
    </location>
</feature>
<dbReference type="EMBL" id="JBHMAU010000070">
    <property type="protein sequence ID" value="MFB9777056.1"/>
    <property type="molecule type" value="Genomic_DNA"/>
</dbReference>
<dbReference type="Pfam" id="PF22924">
    <property type="entry name" value="ACOX_C_alpha1"/>
    <property type="match status" value="1"/>
</dbReference>
<dbReference type="Gene3D" id="2.40.110.10">
    <property type="entry name" value="Butyryl-CoA Dehydrogenase, subunit A, domain 2"/>
    <property type="match status" value="1"/>
</dbReference>
<evidence type="ECO:0000259" key="8">
    <source>
        <dbReference type="Pfam" id="PF02771"/>
    </source>
</evidence>
<proteinExistence type="inferred from homology"/>
<dbReference type="PANTHER" id="PTHR10909:SF352">
    <property type="entry name" value="ACYL-COENZYME A OXIDASE-LIKE PROTEIN"/>
    <property type="match status" value="1"/>
</dbReference>
<dbReference type="InterPro" id="IPR037069">
    <property type="entry name" value="AcylCoA_DH/ox_N_sf"/>
</dbReference>